<feature type="region of interest" description="Disordered" evidence="1">
    <location>
        <begin position="72"/>
        <end position="99"/>
    </location>
</feature>
<proteinExistence type="predicted"/>
<evidence type="ECO:0000313" key="3">
    <source>
        <dbReference type="Proteomes" id="UP001243977"/>
    </source>
</evidence>
<evidence type="ECO:0000256" key="1">
    <source>
        <dbReference type="SAM" id="MobiDB-lite"/>
    </source>
</evidence>
<keyword evidence="3" id="KW-1185">Reference proteome</keyword>
<sequence length="201" mass="21515">MAHEQFLARLLAYLRRASTTNHPYVELGDNEVLGSTYAAMMHSIAAHLEAVDGHQDVSICFVAGILEGLGESVPHDHPTMSQATPAPAPQAAPATDVQPQGEVLPQADQEAIVAAFRKGLDALPTYGEEAPKERYYLAEGTDPEHDFRPVSLVVDRISGMAYPFGTPKNADAGLAAIKKDAKLVDVLYGNEAAHYGHSVQS</sequence>
<dbReference type="Proteomes" id="UP001243977">
    <property type="component" value="Segment"/>
</dbReference>
<reference evidence="2" key="1">
    <citation type="submission" date="2023-05" db="EMBL/GenBank/DDBJ databases">
        <authorList>
            <person name="Barden S."/>
            <person name="Berber-Pulido R."/>
            <person name="Bursulaya I."/>
            <person name="Chawla E."/>
            <person name="Critzer N.A."/>
            <person name="Dawson N.R."/>
            <person name="Deal M.M."/>
            <person name="Douglas K.A."/>
            <person name="Estampa J.P."/>
            <person name="Gowdy G.A."/>
            <person name="Hamid B."/>
            <person name="Hernandez E.R."/>
            <person name="Hoang R.L."/>
            <person name="Hughes A.L."/>
            <person name="Kim C.J."/>
            <person name="Kretschmer T.O."/>
            <person name="Le V.D."/>
            <person name="Li A."/>
            <person name="Li M."/>
            <person name="Lim J.M."/>
            <person name="Martin K.B."/>
            <person name="Martinez D.M."/>
            <person name="Nguyen A.H."/>
            <person name="Okumura J.H."/>
            <person name="Ortiz-Gomez D.E."/>
            <person name="Pan C."/>
            <person name="Pisipati K.L."/>
            <person name="Reyimjan D."/>
            <person name="Robles A."/>
            <person name="Rodriguez J.F."/>
            <person name="Sacristan A."/>
            <person name="Scriven S.P."/>
            <person name="Smith S.M."/>
            <person name="Tosasuk K."/>
            <person name="Tran K.A."/>
            <person name="Unanwa N.C."/>
            <person name="Vajragiri S."/>
            <person name="Vanderpool L.R."/>
            <person name="Vu T.T."/>
            <person name="Wang X."/>
            <person name="Wu F."/>
            <person name="Zhu Y.A."/>
            <person name="Nguyen M."/>
            <person name="Stephenson J.C."/>
            <person name="Zorawik M."/>
            <person name="Garza D.R."/>
            <person name="Reputana M.J."/>
            <person name="Al Banaa F.A."/>
            <person name="Reddi K."/>
            <person name="Freise A.C."/>
            <person name="Furlong K.P."/>
            <person name="Rudner A.D."/>
            <person name="Beyer A.R."/>
            <person name="Chong R.A."/>
            <person name="Edgington N.P."/>
            <person name="Garcia Costas A.M."/>
            <person name="Gibb B.P."/>
            <person name="Klyczek K.K."/>
            <person name="Swerdlow S.J."/>
            <person name="Garlena R.A."/>
            <person name="Russell D.A."/>
            <person name="Jacobs-Sera D."/>
            <person name="Hatfull G.F."/>
        </authorList>
    </citation>
    <scope>NUCLEOTIDE SEQUENCE</scope>
</reference>
<gene>
    <name evidence="2" type="primary">62</name>
    <name evidence="2" type="ORF">SEA_VROOMVROOM_62</name>
</gene>
<protein>
    <submittedName>
        <fullName evidence="2">Uncharacterized protein</fullName>
    </submittedName>
</protein>
<feature type="compositionally biased region" description="Low complexity" evidence="1">
    <location>
        <begin position="79"/>
        <end position="99"/>
    </location>
</feature>
<dbReference type="EMBL" id="OQ938592">
    <property type="protein sequence ID" value="WIC90212.1"/>
    <property type="molecule type" value="Genomic_DNA"/>
</dbReference>
<evidence type="ECO:0000313" key="2">
    <source>
        <dbReference type="EMBL" id="WIC90212.1"/>
    </source>
</evidence>
<name>A0AA49FAE7_9CAUD</name>
<accession>A0AA49FAE7</accession>
<organism evidence="2 3">
    <name type="scientific">Arthrobacter phage VroomVroom</name>
    <dbReference type="NCBI Taxonomy" id="3049371"/>
    <lineage>
        <taxon>Viruses</taxon>
        <taxon>Duplodnaviria</taxon>
        <taxon>Heunggongvirae</taxon>
        <taxon>Uroviricota</taxon>
        <taxon>Caudoviricetes</taxon>
        <taxon>Casidaviridae</taxon>
        <taxon>Hilgardvirus</taxon>
        <taxon>Hilgardvirus vroomvroom</taxon>
    </lineage>
</organism>